<dbReference type="VEuPathDB" id="VectorBase:AFUN020810"/>
<dbReference type="SUPFAM" id="SSF52047">
    <property type="entry name" value="RNI-like"/>
    <property type="match status" value="1"/>
</dbReference>
<feature type="compositionally biased region" description="Polar residues" evidence="1">
    <location>
        <begin position="626"/>
        <end position="643"/>
    </location>
</feature>
<feature type="region of interest" description="Disordered" evidence="1">
    <location>
        <begin position="669"/>
        <end position="743"/>
    </location>
</feature>
<feature type="region of interest" description="Disordered" evidence="1">
    <location>
        <begin position="595"/>
        <end position="644"/>
    </location>
</feature>
<dbReference type="Gene3D" id="3.40.50.300">
    <property type="entry name" value="P-loop containing nucleotide triphosphate hydrolases"/>
    <property type="match status" value="1"/>
</dbReference>
<dbReference type="InterPro" id="IPR027417">
    <property type="entry name" value="P-loop_NTPase"/>
</dbReference>
<sequence>MSSLRKSASFRSRIPVRRTRLPHRRCTSPDQSVVTIGHSHGSESSIATGPNDAGAGLFGKVVGQQPKAWYDRSHCYSSSSYSSSDESYDSEAAPFQHLLNQSSVATSAVGPYQTRQQPEQQQHHSDHPYQRVPLGHRPHDGDQYQQFDQPEFLPHQQQQSFATSSCLSTSTDAMSLDGLLDCVSTGTFSCPPSPKSKSYLDNGNGGQQSGFYESLEELNYALKTLIISDSFQAQRNIRNATSAVPVPSADGLVSVSGTVECTVPYGASFEEEPQQGHRQDSDVRVGENLSTQEFGAPNQHHQNRHHRQLHEQQQQQMLRPEQEHEIGVEEDDDLIKQRKLSDWYYIKTAPSKKPSSPFERRRANGSRLSNDAARRMGRIAPILAPRASNPDIAGDERLQLKVTADSKHSALSTAKPFQGEVGDRKYPSPVPRPRRFLPTMGTSDAQQQASWDQESRWHHPHPGAVTKSASSSSVNLGLRAHLHSLGGTGRGAGTRLHSNSDLQQAGTRKAIAPALLQDDSLGSLDDSSSLAVLGGSLAFETPDDRDRFSPYFRRRNPQQTVPQWFPPPPPPPYHYPHQYAHQEQRNIYENFPPTGNQHASMEGQVNDGKAKPEPLSPTPTARIRTNAPTTTTSHSSGPLSNVHLNRPAPTLYGIEENEVFQYKVLSASGGSEKRPLPRPPIDSDDEGDQGECRMQTEKKSSLTRCYPTKSQPSSHPPQLPSQPAGHQKLTAQTPSTNTPAAAPYRTDYELSGSYVSLECPSPPGPPACGPEGRRGDPQARLANYLRTLYNELALKEPVLPSWVHPVAPGVLCPARLEPELRLHIHSHGLNEAIGVDQILTPVQTKDGPFLEAPRRVLVECPPWVTRGALALRILHGWSREPPWPPRGQPVALALFLPLAELRGTIANYIGKELLPRGPPNPFASGFGGFSAAWNSLEALKGKLLIVLDGYDVQCKTRKSKTMPKDVIDLLEGRLFPEARVILISVTASCTELLPLMQRHITFEGLVWGRSVSLLGGGQWGAPTRLIDTVQSCRHLRNIARTTLGCLAIAAIYESSGGELPTDELDVIASVFNCVAANSSHTQVTELGRLALFCLKTKRSTVTSAELKMYCSSPETNIAGCLDRAQLFGRTAKRKSDQYYTIICPGLAEFLAANYIVSLANRPGLLAAEIAGLAVGDEVEPEILKVLNFAMALLGARAHLLLSKLTPLWLSPQTIFSLALAGGETEANLTALCEMLGISKSPPVPPLEAKPIWVSIKSTLSELQGWGLAFKSPTCTLKNLELVYQMEKNLLLESRNVMDIFLDALSKNESVTTLRITSLIENEVRDSDINYLASCISKALLKPRLESFELILTLLEEDPPILKLQSVVTALCRTIPRQPKLSNLSLDLGLCTSQLVQICATLEKCPHVTRLSLPHLRCERGAVGALAALLTVRPLSYLGLPSSWGARDDPPSSSGVSMGSGSGSSSGNSGLIKQSSLTGAPSPRSYPAGIFSSLPRGVLSSTANMGRSATLPRQPMEGPPDKRSTDSVISRTWYPTPACDGGPHNSGTLHELLLAARDTYSRLHGLDLSKAQLSLEDSMCLGETVRVSTTLHSIKLEGASRLSEILPTVLGASESPCLQMMSLGSPRIALEDAAVGMSARALGSCITLRLLSLDGWSFRIENVGTLASVRGFLSLTSIRELGLNNCRLNMSMFKSDVPVQSGAYECRSVVNLKLAGAQIIFSDHLSMKGPHMLPYLVGFVNLRELDLSAPSRTGFGSTSTTPLILSDKDIVGFFNTLNNHFSHLNTLKMCNWIIHLDEAARTLKSVAKLLKSSTLSHIKLDSVVVMDRPKKQRIEPQFLHAFLANLPLLRWLGITLHGLSEDQITTLGNYCGDMRGMEIDVRLSDSTIENARLMTGTLGMDGKFDIRVSTFGTSNSILIHIEKTSTKSLSRK</sequence>
<accession>A0A4Y0BS60</accession>
<feature type="compositionally biased region" description="Basic and acidic residues" evidence="1">
    <location>
        <begin position="690"/>
        <end position="700"/>
    </location>
</feature>
<dbReference type="VEuPathDB" id="VectorBase:AFUN2_005205"/>
<feature type="region of interest" description="Disordered" evidence="1">
    <location>
        <begin position="1507"/>
        <end position="1527"/>
    </location>
</feature>
<feature type="compositionally biased region" description="Basic residues" evidence="1">
    <location>
        <begin position="14"/>
        <end position="26"/>
    </location>
</feature>
<feature type="region of interest" description="Disordered" evidence="1">
    <location>
        <begin position="106"/>
        <end position="144"/>
    </location>
</feature>
<feature type="region of interest" description="Disordered" evidence="1">
    <location>
        <begin position="404"/>
        <end position="472"/>
    </location>
</feature>
<proteinExistence type="predicted"/>
<feature type="region of interest" description="Disordered" evidence="1">
    <location>
        <begin position="1442"/>
        <end position="1482"/>
    </location>
</feature>
<organism evidence="2">
    <name type="scientific">Anopheles funestus</name>
    <name type="common">African malaria mosquito</name>
    <dbReference type="NCBI Taxonomy" id="62324"/>
    <lineage>
        <taxon>Eukaryota</taxon>
        <taxon>Metazoa</taxon>
        <taxon>Ecdysozoa</taxon>
        <taxon>Arthropoda</taxon>
        <taxon>Hexapoda</taxon>
        <taxon>Insecta</taxon>
        <taxon>Pterygota</taxon>
        <taxon>Neoptera</taxon>
        <taxon>Endopterygota</taxon>
        <taxon>Diptera</taxon>
        <taxon>Nematocera</taxon>
        <taxon>Culicoidea</taxon>
        <taxon>Culicidae</taxon>
        <taxon>Anophelinae</taxon>
        <taxon>Anopheles</taxon>
    </lineage>
</organism>
<feature type="compositionally biased region" description="Polar residues" evidence="1">
    <location>
        <begin position="729"/>
        <end position="739"/>
    </location>
</feature>
<dbReference type="Gene3D" id="3.80.10.10">
    <property type="entry name" value="Ribonuclease Inhibitor"/>
    <property type="match status" value="1"/>
</dbReference>
<feature type="region of interest" description="Disordered" evidence="1">
    <location>
        <begin position="1"/>
        <end position="52"/>
    </location>
</feature>
<reference evidence="2" key="1">
    <citation type="submission" date="2020-05" db="UniProtKB">
        <authorList>
            <consortium name="EnsemblMetazoa"/>
        </authorList>
    </citation>
    <scope>IDENTIFICATION</scope>
    <source>
        <strain evidence="2">FUMOZ</strain>
    </source>
</reference>
<feature type="compositionally biased region" description="Polar residues" evidence="1">
    <location>
        <begin position="440"/>
        <end position="452"/>
    </location>
</feature>
<protein>
    <recommendedName>
        <fullName evidence="3">NACHT domain-containing protein</fullName>
    </recommendedName>
</protein>
<feature type="region of interest" description="Disordered" evidence="1">
    <location>
        <begin position="485"/>
        <end position="504"/>
    </location>
</feature>
<feature type="compositionally biased region" description="Polar residues" evidence="1">
    <location>
        <begin position="1"/>
        <end position="10"/>
    </location>
</feature>
<dbReference type="STRING" id="62324.A0A4Y0BS60"/>
<dbReference type="InterPro" id="IPR032675">
    <property type="entry name" value="LRR_dom_sf"/>
</dbReference>
<dbReference type="EnsemblMetazoa" id="AFUN020810-RB">
    <property type="protein sequence ID" value="AFUN020810-PB"/>
    <property type="gene ID" value="AFUN020810"/>
</dbReference>
<name>A0A4Y0BS60_ANOFN</name>
<feature type="region of interest" description="Disordered" evidence="1">
    <location>
        <begin position="296"/>
        <end position="332"/>
    </location>
</feature>
<evidence type="ECO:0000256" key="1">
    <source>
        <dbReference type="SAM" id="MobiDB-lite"/>
    </source>
</evidence>
<evidence type="ECO:0000313" key="2">
    <source>
        <dbReference type="EnsemblMetazoa" id="AFUN020810-PB"/>
    </source>
</evidence>
<evidence type="ECO:0008006" key="3">
    <source>
        <dbReference type="Google" id="ProtNLM"/>
    </source>
</evidence>